<evidence type="ECO:0000256" key="1">
    <source>
        <dbReference type="ARBA" id="ARBA00004395"/>
    </source>
</evidence>
<evidence type="ECO:0000313" key="10">
    <source>
        <dbReference type="EMBL" id="KAK8846553.1"/>
    </source>
</evidence>
<protein>
    <recommendedName>
        <fullName evidence="3">Conserved oligomeric Golgi complex subunit 7</fullName>
    </recommendedName>
    <alternativeName>
        <fullName evidence="8">Component of oligomeric Golgi complex 7</fullName>
    </alternativeName>
</protein>
<keyword evidence="6" id="KW-0333">Golgi apparatus</keyword>
<dbReference type="GO" id="GO:0000139">
    <property type="term" value="C:Golgi membrane"/>
    <property type="evidence" value="ECO:0007669"/>
    <property type="project" value="UniProtKB-SubCell"/>
</dbReference>
<keyword evidence="5" id="KW-0653">Protein transport</keyword>
<organism evidence="10 11">
    <name type="scientific">Kwoniella newhampshirensis</name>
    <dbReference type="NCBI Taxonomy" id="1651941"/>
    <lineage>
        <taxon>Eukaryota</taxon>
        <taxon>Fungi</taxon>
        <taxon>Dikarya</taxon>
        <taxon>Basidiomycota</taxon>
        <taxon>Agaricomycotina</taxon>
        <taxon>Tremellomycetes</taxon>
        <taxon>Tremellales</taxon>
        <taxon>Cryptococcaceae</taxon>
        <taxon>Kwoniella</taxon>
    </lineage>
</organism>
<dbReference type="GO" id="GO:0006890">
    <property type="term" value="P:retrograde vesicle-mediated transport, Golgi to endoplasmic reticulum"/>
    <property type="evidence" value="ECO:0007669"/>
    <property type="project" value="TreeGrafter"/>
</dbReference>
<name>A0AAW0YVB6_9TREE</name>
<dbReference type="GO" id="GO:0006886">
    <property type="term" value="P:intracellular protein transport"/>
    <property type="evidence" value="ECO:0007669"/>
    <property type="project" value="InterPro"/>
</dbReference>
<sequence length="900" mass="98953">MASPVASSSTPPPPQPSALSNLATSLDTHTSIPAFLNSLLAPLLPPALPPPQPPQPPNLGPIDKQLNELLTQLSLLSQDTSAALEQSIHDISRTVPRLAYDLQFMRESANGLQTSLGIVQDRVARQTDLTSGGSGSGDSEGAKTYRSLEKLTHLDKLKSRLESARDILREAESWSTLESELTTLISNSEWTKAGQRLHEASRSMIVFQNTPSEYEDRKRLLVSLQNELETSVSKALKESLEKEGGEGTEECARFWEIFLDMDREEEFRGYYFKAKRSKLVEEWKEARITETLPTAQNTPNLDGGIIPPAVRYTAFLPRFYANVLTTLNVEMERIPLIFPPQSAPSILAAFLQTTCDTLDPSFASRLSAVVEYHGSEALPELIRAFRATEELGVAVQGILDRMTFNTQGGMLSGSALATSPTNTIGASGSSPGIVSGPSPSGMARTSSKRHSFSSRRFSRAPASYSDPIPVGTGWETTLYEPFLDLQSTYATLERRYLESILRSDPALRARASSGKDEARALLDRTTALFSRADEAIAQCYSFTHGYGSLGLVSALEAYVSTFLDSEQKTMLDLAKSQDGRGKDRERDELDFDGLDYSTDDWGSFQTGLHILESCRDVSGRLEAFEKRLREGLGEVSKILKASPGEGYKTTETTWGAILLLQQSTLNSADLHTLISNPPTPILPISKNRLDTFTRSAQLHLQSIILAPLIAQLDTYQTMGVWAKPDKAPRKGELQVPTFSLSPTDVISKVSEGLLDLLRVFEVWSAESGLGWSLSTLPFIQLPPTSDDDQSEGKYVSPPPETVLSTWISSLALTLLSHLTTVTLPSIRILSSSGQQQLKTDIGYLSNAVRALDVEWEELGRWERAVGLDESGWRKAERESEGEEGAVIRRVARMRGWTERS</sequence>
<evidence type="ECO:0000256" key="5">
    <source>
        <dbReference type="ARBA" id="ARBA00022927"/>
    </source>
</evidence>
<feature type="compositionally biased region" description="Low complexity" evidence="9">
    <location>
        <begin position="425"/>
        <end position="445"/>
    </location>
</feature>
<feature type="region of interest" description="Disordered" evidence="9">
    <location>
        <begin position="1"/>
        <end position="24"/>
    </location>
</feature>
<dbReference type="EMBL" id="JBCAWK010000011">
    <property type="protein sequence ID" value="KAK8846553.1"/>
    <property type="molecule type" value="Genomic_DNA"/>
</dbReference>
<keyword evidence="4" id="KW-0813">Transport</keyword>
<dbReference type="GO" id="GO:0017119">
    <property type="term" value="C:Golgi transport complex"/>
    <property type="evidence" value="ECO:0007669"/>
    <property type="project" value="InterPro"/>
</dbReference>
<evidence type="ECO:0000256" key="7">
    <source>
        <dbReference type="ARBA" id="ARBA00023136"/>
    </source>
</evidence>
<dbReference type="GO" id="GO:0007030">
    <property type="term" value="P:Golgi organization"/>
    <property type="evidence" value="ECO:0007669"/>
    <property type="project" value="TreeGrafter"/>
</dbReference>
<dbReference type="RefSeq" id="XP_066800503.1">
    <property type="nucleotide sequence ID" value="XM_066948730.1"/>
</dbReference>
<dbReference type="AlphaFoldDB" id="A0AAW0YVB6"/>
<dbReference type="PANTHER" id="PTHR21443">
    <property type="entry name" value="CONSERVED OLIGOMERIC GOLGI COMPLEX COMPONENT 7"/>
    <property type="match status" value="1"/>
</dbReference>
<evidence type="ECO:0000256" key="4">
    <source>
        <dbReference type="ARBA" id="ARBA00022448"/>
    </source>
</evidence>
<evidence type="ECO:0000256" key="3">
    <source>
        <dbReference type="ARBA" id="ARBA00020984"/>
    </source>
</evidence>
<proteinExistence type="inferred from homology"/>
<dbReference type="Pfam" id="PF10191">
    <property type="entry name" value="COG7"/>
    <property type="match status" value="2"/>
</dbReference>
<comment type="similarity">
    <text evidence="2">Belongs to the COG7 family.</text>
</comment>
<reference evidence="10 11" key="1">
    <citation type="journal article" date="2024" name="bioRxiv">
        <title>Comparative genomics of Cryptococcus and Kwoniella reveals pathogenesis evolution and contrasting karyotype dynamics via intercentromeric recombination or chromosome fusion.</title>
        <authorList>
            <person name="Coelho M.A."/>
            <person name="David-Palma M."/>
            <person name="Shea T."/>
            <person name="Bowers K."/>
            <person name="McGinley-Smith S."/>
            <person name="Mohammad A.W."/>
            <person name="Gnirke A."/>
            <person name="Yurkov A.M."/>
            <person name="Nowrousian M."/>
            <person name="Sun S."/>
            <person name="Cuomo C.A."/>
            <person name="Heitman J."/>
        </authorList>
    </citation>
    <scope>NUCLEOTIDE SEQUENCE [LARGE SCALE GENOMIC DNA]</scope>
    <source>
        <strain evidence="10 11">CBS 13917</strain>
    </source>
</reference>
<gene>
    <name evidence="10" type="ORF">IAR55_005639</name>
</gene>
<dbReference type="KEGG" id="kne:92182897"/>
<comment type="subcellular location">
    <subcellularLocation>
        <location evidence="1">Golgi apparatus membrane</location>
        <topology evidence="1">Peripheral membrane protein</topology>
    </subcellularLocation>
</comment>
<dbReference type="Proteomes" id="UP001388673">
    <property type="component" value="Unassembled WGS sequence"/>
</dbReference>
<accession>A0AAW0YVB6</accession>
<evidence type="ECO:0000256" key="2">
    <source>
        <dbReference type="ARBA" id="ARBA00005831"/>
    </source>
</evidence>
<evidence type="ECO:0000256" key="6">
    <source>
        <dbReference type="ARBA" id="ARBA00023034"/>
    </source>
</evidence>
<comment type="caution">
    <text evidence="10">The sequence shown here is derived from an EMBL/GenBank/DDBJ whole genome shotgun (WGS) entry which is preliminary data.</text>
</comment>
<evidence type="ECO:0000256" key="8">
    <source>
        <dbReference type="ARBA" id="ARBA00031345"/>
    </source>
</evidence>
<evidence type="ECO:0000313" key="11">
    <source>
        <dbReference type="Proteomes" id="UP001388673"/>
    </source>
</evidence>
<feature type="compositionally biased region" description="Basic residues" evidence="9">
    <location>
        <begin position="446"/>
        <end position="458"/>
    </location>
</feature>
<dbReference type="GeneID" id="92182897"/>
<keyword evidence="11" id="KW-1185">Reference proteome</keyword>
<feature type="region of interest" description="Disordered" evidence="9">
    <location>
        <begin position="422"/>
        <end position="462"/>
    </location>
</feature>
<dbReference type="PANTHER" id="PTHR21443:SF0">
    <property type="entry name" value="CONSERVED OLIGOMERIC GOLGI COMPLEX SUBUNIT 7"/>
    <property type="match status" value="1"/>
</dbReference>
<evidence type="ECO:0000256" key="9">
    <source>
        <dbReference type="SAM" id="MobiDB-lite"/>
    </source>
</evidence>
<keyword evidence="7" id="KW-0472">Membrane</keyword>
<dbReference type="InterPro" id="IPR019335">
    <property type="entry name" value="COG7"/>
</dbReference>